<protein>
    <recommendedName>
        <fullName evidence="3">GAF domain-containing protein</fullName>
    </recommendedName>
</protein>
<keyword evidence="2" id="KW-1185">Reference proteome</keyword>
<organism evidence="1 2">
    <name type="scientific">Uliginosibacterium paludis</name>
    <dbReference type="NCBI Taxonomy" id="1615952"/>
    <lineage>
        <taxon>Bacteria</taxon>
        <taxon>Pseudomonadati</taxon>
        <taxon>Pseudomonadota</taxon>
        <taxon>Betaproteobacteria</taxon>
        <taxon>Rhodocyclales</taxon>
        <taxon>Zoogloeaceae</taxon>
        <taxon>Uliginosibacterium</taxon>
    </lineage>
</organism>
<reference evidence="1 2" key="1">
    <citation type="submission" date="2024-07" db="EMBL/GenBank/DDBJ databases">
        <title>Uliginosibacterium paludis KCTC:42655.</title>
        <authorList>
            <person name="Kim M.K."/>
        </authorList>
    </citation>
    <scope>NUCLEOTIDE SEQUENCE [LARGE SCALE GENOMIC DNA]</scope>
    <source>
        <strain evidence="1 2">KCTC 42655</strain>
    </source>
</reference>
<sequence length="175" mass="19538">MKTPDLHALHSLERTTRSCHYFTCEVAQLAVGLTEPMIEQALNDRGVVGSGFLYLVVMDPAKHAHDFRFEDAVLYERSFGDRTKWDADYAAFARAKARLSWCTGRDGHVVQCLMPHLLNEGDTLLSGGICLDGIVVAASGAFPLYDEVFATTVALWIRAIVRKWREEEPPARVSL</sequence>
<evidence type="ECO:0000313" key="1">
    <source>
        <dbReference type="EMBL" id="MET1491068.1"/>
    </source>
</evidence>
<proteinExistence type="predicted"/>
<comment type="caution">
    <text evidence="1">The sequence shown here is derived from an EMBL/GenBank/DDBJ whole genome shotgun (WGS) entry which is preliminary data.</text>
</comment>
<name>A0ABV2CT21_9RHOO</name>
<accession>A0ABV2CT21</accession>
<evidence type="ECO:0008006" key="3">
    <source>
        <dbReference type="Google" id="ProtNLM"/>
    </source>
</evidence>
<dbReference type="Proteomes" id="UP001548590">
    <property type="component" value="Unassembled WGS sequence"/>
</dbReference>
<dbReference type="RefSeq" id="WP_345928846.1">
    <property type="nucleotide sequence ID" value="NZ_JBDIVF010000007.1"/>
</dbReference>
<gene>
    <name evidence="1" type="ORF">ABVT11_14610</name>
</gene>
<dbReference type="EMBL" id="JBEWLZ010000009">
    <property type="protein sequence ID" value="MET1491068.1"/>
    <property type="molecule type" value="Genomic_DNA"/>
</dbReference>
<evidence type="ECO:0000313" key="2">
    <source>
        <dbReference type="Proteomes" id="UP001548590"/>
    </source>
</evidence>